<dbReference type="Pfam" id="PF16344">
    <property type="entry name" value="FecR_C"/>
    <property type="match status" value="1"/>
</dbReference>
<feature type="domain" description="Protein FecR C-terminal" evidence="3">
    <location>
        <begin position="282"/>
        <end position="350"/>
    </location>
</feature>
<protein>
    <recommendedName>
        <fullName evidence="6">Anti-sigma factor</fullName>
    </recommendedName>
</protein>
<evidence type="ECO:0000256" key="1">
    <source>
        <dbReference type="SAM" id="Phobius"/>
    </source>
</evidence>
<keyword evidence="1" id="KW-0812">Transmembrane</keyword>
<dbReference type="Gene3D" id="3.55.50.30">
    <property type="match status" value="1"/>
</dbReference>
<name>A0A2T3HJX7_9SPHI</name>
<dbReference type="InterPro" id="IPR006860">
    <property type="entry name" value="FecR"/>
</dbReference>
<feature type="transmembrane region" description="Helical" evidence="1">
    <location>
        <begin position="70"/>
        <end position="90"/>
    </location>
</feature>
<dbReference type="PANTHER" id="PTHR30273">
    <property type="entry name" value="PERIPLASMIC SIGNAL SENSOR AND SIGMA FACTOR ACTIVATOR FECR-RELATED"/>
    <property type="match status" value="1"/>
</dbReference>
<dbReference type="Pfam" id="PF04773">
    <property type="entry name" value="FecR"/>
    <property type="match status" value="1"/>
</dbReference>
<dbReference type="OrthoDB" id="1099963at2"/>
<gene>
    <name evidence="4" type="ORF">C7T94_08620</name>
</gene>
<feature type="domain" description="FecR protein" evidence="2">
    <location>
        <begin position="145"/>
        <end position="240"/>
    </location>
</feature>
<proteinExistence type="predicted"/>
<accession>A0A2T3HJX7</accession>
<keyword evidence="1" id="KW-0472">Membrane</keyword>
<dbReference type="EMBL" id="PYLS01000005">
    <property type="protein sequence ID" value="PST82709.1"/>
    <property type="molecule type" value="Genomic_DNA"/>
</dbReference>
<evidence type="ECO:0000313" key="4">
    <source>
        <dbReference type="EMBL" id="PST82709.1"/>
    </source>
</evidence>
<evidence type="ECO:0000259" key="2">
    <source>
        <dbReference type="Pfam" id="PF04773"/>
    </source>
</evidence>
<comment type="caution">
    <text evidence="4">The sequence shown here is derived from an EMBL/GenBank/DDBJ whole genome shotgun (WGS) entry which is preliminary data.</text>
</comment>
<dbReference type="InterPro" id="IPR012373">
    <property type="entry name" value="Ferrdict_sens_TM"/>
</dbReference>
<dbReference type="Proteomes" id="UP000240912">
    <property type="component" value="Unassembled WGS sequence"/>
</dbReference>
<evidence type="ECO:0000313" key="5">
    <source>
        <dbReference type="Proteomes" id="UP000240912"/>
    </source>
</evidence>
<sequence length="355" mass="40072">MEQKNLEQLIARYRAGRCNAEERATVEDWYLQHAKKQRDELPEYNYETVEAEIWSRIQAKNRRPGRSTAWYKWAVAAMVVVVAGLGVYRFDIGQDRLRAPGDVMPGKTRAELVLANGDRIELDAAQDGRHTDDLKPGDAVQGYRTIATPRGGQYHFQLPDGSRVWLNAYSSLTFPARFTGKERKVLLKGEAYFEIAHNKLKPFRVRTASQEIEVLGTRFNVSSYRDEGTSKVTLLQGSIKVSEYHSRQIRLLSPGQELAASPGGTVIKEVNAREAIDWKLGYFSFHDEDIRSVMQKVSRWYDVDVVYRGPVPDGGLEGTISRSQNLSKVLEMLQATGLVHLEFSAGKIIVRAANP</sequence>
<keyword evidence="1" id="KW-1133">Transmembrane helix</keyword>
<reference evidence="4 5" key="1">
    <citation type="submission" date="2018-03" db="EMBL/GenBank/DDBJ databases">
        <authorList>
            <person name="Keele B.F."/>
        </authorList>
    </citation>
    <scope>NUCLEOTIDE SEQUENCE [LARGE SCALE GENOMIC DNA]</scope>
    <source>
        <strain evidence="4 5">YL28-9</strain>
    </source>
</reference>
<keyword evidence="5" id="KW-1185">Reference proteome</keyword>
<evidence type="ECO:0000259" key="3">
    <source>
        <dbReference type="Pfam" id="PF16344"/>
    </source>
</evidence>
<organism evidence="4 5">
    <name type="scientific">Pedobacter yulinensis</name>
    <dbReference type="NCBI Taxonomy" id="2126353"/>
    <lineage>
        <taxon>Bacteria</taxon>
        <taxon>Pseudomonadati</taxon>
        <taxon>Bacteroidota</taxon>
        <taxon>Sphingobacteriia</taxon>
        <taxon>Sphingobacteriales</taxon>
        <taxon>Sphingobacteriaceae</taxon>
        <taxon>Pedobacter</taxon>
    </lineage>
</organism>
<dbReference type="RefSeq" id="WP_107214970.1">
    <property type="nucleotide sequence ID" value="NZ_KZ686269.1"/>
</dbReference>
<dbReference type="Gene3D" id="2.60.120.1440">
    <property type="match status" value="1"/>
</dbReference>
<dbReference type="InterPro" id="IPR032508">
    <property type="entry name" value="FecR_C"/>
</dbReference>
<dbReference type="PANTHER" id="PTHR30273:SF2">
    <property type="entry name" value="PROTEIN FECR"/>
    <property type="match status" value="1"/>
</dbReference>
<dbReference type="PIRSF" id="PIRSF018266">
    <property type="entry name" value="FecR"/>
    <property type="match status" value="1"/>
</dbReference>
<dbReference type="AlphaFoldDB" id="A0A2T3HJX7"/>
<evidence type="ECO:0008006" key="6">
    <source>
        <dbReference type="Google" id="ProtNLM"/>
    </source>
</evidence>
<dbReference type="GO" id="GO:0016989">
    <property type="term" value="F:sigma factor antagonist activity"/>
    <property type="evidence" value="ECO:0007669"/>
    <property type="project" value="TreeGrafter"/>
</dbReference>